<protein>
    <recommendedName>
        <fullName evidence="4">Secreted protein</fullName>
    </recommendedName>
</protein>
<reference evidence="2 3" key="1">
    <citation type="journal article" date="2018" name="Mol. Biol. Evol.">
        <title>Broad Genomic Sampling Reveals a Smut Pathogenic Ancestry of the Fungal Clade Ustilaginomycotina.</title>
        <authorList>
            <person name="Kijpornyongpan T."/>
            <person name="Mondo S.J."/>
            <person name="Barry K."/>
            <person name="Sandor L."/>
            <person name="Lee J."/>
            <person name="Lipzen A."/>
            <person name="Pangilinan J."/>
            <person name="LaButti K."/>
            <person name="Hainaut M."/>
            <person name="Henrissat B."/>
            <person name="Grigoriev I.V."/>
            <person name="Spatafora J.W."/>
            <person name="Aime M.C."/>
        </authorList>
    </citation>
    <scope>NUCLEOTIDE SEQUENCE [LARGE SCALE GENOMIC DNA]</scope>
    <source>
        <strain evidence="2 3">MCA 4658</strain>
    </source>
</reference>
<dbReference type="InParanoid" id="A0A316VVM2"/>
<evidence type="ECO:0000256" key="1">
    <source>
        <dbReference type="SAM" id="SignalP"/>
    </source>
</evidence>
<organism evidence="2 3">
    <name type="scientific">Ceraceosorus guamensis</name>
    <dbReference type="NCBI Taxonomy" id="1522189"/>
    <lineage>
        <taxon>Eukaryota</taxon>
        <taxon>Fungi</taxon>
        <taxon>Dikarya</taxon>
        <taxon>Basidiomycota</taxon>
        <taxon>Ustilaginomycotina</taxon>
        <taxon>Exobasidiomycetes</taxon>
        <taxon>Ceraceosorales</taxon>
        <taxon>Ceraceosoraceae</taxon>
        <taxon>Ceraceosorus</taxon>
    </lineage>
</organism>
<feature type="chain" id="PRO_5016323235" description="Secreted protein" evidence="1">
    <location>
        <begin position="27"/>
        <end position="107"/>
    </location>
</feature>
<evidence type="ECO:0000313" key="3">
    <source>
        <dbReference type="Proteomes" id="UP000245783"/>
    </source>
</evidence>
<evidence type="ECO:0000313" key="2">
    <source>
        <dbReference type="EMBL" id="PWN41492.1"/>
    </source>
</evidence>
<sequence length="107" mass="11761">MGLGSSPRHSFLLLFSLKCTLRMNQAIVWRPCSQSTGTLHQAYIYSHSLLSTVQYAPAETQKRMQRHSPSPFGPLLHSTHSTFGACLSKSAICSASAHSIALSTMYF</sequence>
<name>A0A316VVM2_9BASI</name>
<proteinExistence type="predicted"/>
<feature type="signal peptide" evidence="1">
    <location>
        <begin position="1"/>
        <end position="26"/>
    </location>
</feature>
<keyword evidence="1" id="KW-0732">Signal</keyword>
<keyword evidence="3" id="KW-1185">Reference proteome</keyword>
<dbReference type="RefSeq" id="XP_025368652.1">
    <property type="nucleotide sequence ID" value="XM_025510655.1"/>
</dbReference>
<dbReference type="AlphaFoldDB" id="A0A316VVM2"/>
<dbReference type="EMBL" id="KZ819392">
    <property type="protein sequence ID" value="PWN41492.1"/>
    <property type="molecule type" value="Genomic_DNA"/>
</dbReference>
<dbReference type="Proteomes" id="UP000245783">
    <property type="component" value="Unassembled WGS sequence"/>
</dbReference>
<dbReference type="GeneID" id="37032525"/>
<gene>
    <name evidence="2" type="ORF">IE81DRAFT_173993</name>
</gene>
<accession>A0A316VVM2</accession>
<evidence type="ECO:0008006" key="4">
    <source>
        <dbReference type="Google" id="ProtNLM"/>
    </source>
</evidence>